<comment type="caution">
    <text evidence="5">The sequence shown here is derived from an EMBL/GenBank/DDBJ whole genome shotgun (WGS) entry which is preliminary data.</text>
</comment>
<comment type="similarity">
    <text evidence="1">Belongs to the ATG16 family.</text>
</comment>
<dbReference type="CDD" id="cd22887">
    <property type="entry name" value="Atg16_CCD"/>
    <property type="match status" value="1"/>
</dbReference>
<name>A0ABR3PEB0_9PEZI</name>
<feature type="coiled-coil region" evidence="2">
    <location>
        <begin position="98"/>
        <end position="202"/>
    </location>
</feature>
<feature type="region of interest" description="Disordered" evidence="3">
    <location>
        <begin position="42"/>
        <end position="93"/>
    </location>
</feature>
<evidence type="ECO:0000256" key="2">
    <source>
        <dbReference type="SAM" id="Coils"/>
    </source>
</evidence>
<evidence type="ECO:0000256" key="3">
    <source>
        <dbReference type="SAM" id="MobiDB-lite"/>
    </source>
</evidence>
<proteinExistence type="inferred from homology"/>
<keyword evidence="2" id="KW-0175">Coiled coil</keyword>
<dbReference type="InterPro" id="IPR013923">
    <property type="entry name" value="Autophagy-rel_prot_16_dom"/>
</dbReference>
<feature type="compositionally biased region" description="Low complexity" evidence="3">
    <location>
        <begin position="42"/>
        <end position="56"/>
    </location>
</feature>
<evidence type="ECO:0000256" key="1">
    <source>
        <dbReference type="ARBA" id="ARBA00005331"/>
    </source>
</evidence>
<sequence>MSDWVSQYSAALDERDLREKAHRSYIDAYTKLADRTAALESTATPAASTSPAPALSGKQLSARAATSGLASPSRGKSPVVQDPLPGHSSNNAPLSDLLAQLRSDLASTQRSRADLQTQLSQRQAELATLTGQAKAATKQVETLTREKLTLERRLKDRDEEVRQRQRLVENVHDEMAGLNLELNMAEQKVATFKAENDMLVKRWMDKMGEEAERMNAESKWQ</sequence>
<keyword evidence="6" id="KW-1185">Reference proteome</keyword>
<protein>
    <recommendedName>
        <fullName evidence="4">Autophagy-related protein 16 domain-containing protein</fullName>
    </recommendedName>
</protein>
<dbReference type="Proteomes" id="UP001562354">
    <property type="component" value="Unassembled WGS sequence"/>
</dbReference>
<feature type="domain" description="Autophagy-related protein 16" evidence="4">
    <location>
        <begin position="7"/>
        <end position="215"/>
    </location>
</feature>
<dbReference type="EMBL" id="JBFMKM010000008">
    <property type="protein sequence ID" value="KAL1304402.1"/>
    <property type="molecule type" value="Genomic_DNA"/>
</dbReference>
<organism evidence="5 6">
    <name type="scientific">Neodothiora populina</name>
    <dbReference type="NCBI Taxonomy" id="2781224"/>
    <lineage>
        <taxon>Eukaryota</taxon>
        <taxon>Fungi</taxon>
        <taxon>Dikarya</taxon>
        <taxon>Ascomycota</taxon>
        <taxon>Pezizomycotina</taxon>
        <taxon>Dothideomycetes</taxon>
        <taxon>Dothideomycetidae</taxon>
        <taxon>Dothideales</taxon>
        <taxon>Dothioraceae</taxon>
        <taxon>Neodothiora</taxon>
    </lineage>
</organism>
<dbReference type="Pfam" id="PF08614">
    <property type="entry name" value="ATG16"/>
    <property type="match status" value="1"/>
</dbReference>
<accession>A0ABR3PEB0</accession>
<evidence type="ECO:0000313" key="5">
    <source>
        <dbReference type="EMBL" id="KAL1304402.1"/>
    </source>
</evidence>
<dbReference type="SUPFAM" id="SSF90257">
    <property type="entry name" value="Myosin rod fragments"/>
    <property type="match status" value="1"/>
</dbReference>
<dbReference type="Gene3D" id="1.20.5.170">
    <property type="match status" value="1"/>
</dbReference>
<evidence type="ECO:0000313" key="6">
    <source>
        <dbReference type="Proteomes" id="UP001562354"/>
    </source>
</evidence>
<gene>
    <name evidence="5" type="ORF">AAFC00_003402</name>
</gene>
<evidence type="ECO:0000259" key="4">
    <source>
        <dbReference type="Pfam" id="PF08614"/>
    </source>
</evidence>
<dbReference type="GeneID" id="95977103"/>
<dbReference type="RefSeq" id="XP_069200677.1">
    <property type="nucleotide sequence ID" value="XM_069342868.1"/>
</dbReference>
<reference evidence="5 6" key="1">
    <citation type="submission" date="2024-07" db="EMBL/GenBank/DDBJ databases">
        <title>Draft sequence of the Neodothiora populina.</title>
        <authorList>
            <person name="Drown D.D."/>
            <person name="Schuette U.S."/>
            <person name="Buechlein A.B."/>
            <person name="Rusch D.R."/>
            <person name="Winton L.W."/>
            <person name="Adams G.A."/>
        </authorList>
    </citation>
    <scope>NUCLEOTIDE SEQUENCE [LARGE SCALE GENOMIC DNA]</scope>
    <source>
        <strain evidence="5 6">CPC 39397</strain>
    </source>
</reference>